<evidence type="ECO:0000313" key="2">
    <source>
        <dbReference type="EMBL" id="MFC4718146.1"/>
    </source>
</evidence>
<dbReference type="Proteomes" id="UP001595884">
    <property type="component" value="Unassembled WGS sequence"/>
</dbReference>
<feature type="domain" description="Primase C-terminal 1" evidence="1">
    <location>
        <begin position="185"/>
        <end position="247"/>
    </location>
</feature>
<protein>
    <submittedName>
        <fullName evidence="2">Replication initiation protein</fullName>
    </submittedName>
</protein>
<dbReference type="Pfam" id="PF03090">
    <property type="entry name" value="Replicase"/>
    <property type="match status" value="1"/>
</dbReference>
<keyword evidence="3" id="KW-1185">Reference proteome</keyword>
<gene>
    <name evidence="2" type="ORF">ACFO7V_18685</name>
</gene>
<dbReference type="RefSeq" id="WP_346059201.1">
    <property type="nucleotide sequence ID" value="NZ_BAAAVQ010000036.1"/>
</dbReference>
<dbReference type="EMBL" id="JBHSHE010000119">
    <property type="protein sequence ID" value="MFC4718146.1"/>
    <property type="molecule type" value="Genomic_DNA"/>
</dbReference>
<accession>A0ABV9MQA3</accession>
<dbReference type="InterPro" id="IPR004322">
    <property type="entry name" value="Plasmid_replicase_bac"/>
</dbReference>
<proteinExistence type="predicted"/>
<organism evidence="2 3">
    <name type="scientific">Glutamicibacter bergerei</name>
    <dbReference type="NCBI Taxonomy" id="256702"/>
    <lineage>
        <taxon>Bacteria</taxon>
        <taxon>Bacillati</taxon>
        <taxon>Actinomycetota</taxon>
        <taxon>Actinomycetes</taxon>
        <taxon>Micrococcales</taxon>
        <taxon>Micrococcaceae</taxon>
        <taxon>Glutamicibacter</taxon>
    </lineage>
</organism>
<name>A0ABV9MQA3_9MICC</name>
<comment type="caution">
    <text evidence="2">The sequence shown here is derived from an EMBL/GenBank/DDBJ whole genome shotgun (WGS) entry which is preliminary data.</text>
</comment>
<dbReference type="Pfam" id="PF08708">
    <property type="entry name" value="PriCT_1"/>
    <property type="match status" value="1"/>
</dbReference>
<evidence type="ECO:0000313" key="3">
    <source>
        <dbReference type="Proteomes" id="UP001595884"/>
    </source>
</evidence>
<dbReference type="Gene3D" id="1.10.340.50">
    <property type="match status" value="1"/>
</dbReference>
<sequence>MTVETNTPSSVWEQLWLPLRPLASDDLSTGIYRHTRPKALGKRYVETNPRAMSNLLVVDIDHEDALLRALWDRAAWLPNAVVENPDNGHAHAVWALREPVTRTEYARRKPLAYAAAVTEALRRSVDGDQGYSGLITKNPTHESWNASWYTDKLYTLNELDEHLSTAGFMPSVGWAKTRRKNPVGLGRNCSIFETARTWAYREIRHHFGDVQGLWTAINNQVHHLNSEFSEPLPRNEAHQIAKSIHRWIVTQSRMWRDGAVTYEANFINIQAARGRKGGISSGKSRRESQARAQTTQAIILEALNES</sequence>
<reference evidence="3" key="1">
    <citation type="journal article" date="2019" name="Int. J. Syst. Evol. Microbiol.">
        <title>The Global Catalogue of Microorganisms (GCM) 10K type strain sequencing project: providing services to taxonomists for standard genome sequencing and annotation.</title>
        <authorList>
            <consortium name="The Broad Institute Genomics Platform"/>
            <consortium name="The Broad Institute Genome Sequencing Center for Infectious Disease"/>
            <person name="Wu L."/>
            <person name="Ma J."/>
        </authorList>
    </citation>
    <scope>NUCLEOTIDE SEQUENCE [LARGE SCALE GENOMIC DNA]</scope>
    <source>
        <strain evidence="3">CGMCC 1.12849</strain>
    </source>
</reference>
<dbReference type="InterPro" id="IPR014820">
    <property type="entry name" value="PriCT_1"/>
</dbReference>
<evidence type="ECO:0000259" key="1">
    <source>
        <dbReference type="Pfam" id="PF08708"/>
    </source>
</evidence>